<evidence type="ECO:0000313" key="2">
    <source>
        <dbReference type="Proteomes" id="UP000002258"/>
    </source>
</evidence>
<name>A3GH51_PICST</name>
<keyword evidence="2" id="KW-1185">Reference proteome</keyword>
<accession>A3GH51</accession>
<feature type="non-terminal residue" evidence="1">
    <location>
        <position position="112"/>
    </location>
</feature>
<dbReference type="eggNOG" id="ENOG502T02G">
    <property type="taxonomic scope" value="Eukaryota"/>
</dbReference>
<dbReference type="RefSeq" id="XP_001386782.1">
    <property type="nucleotide sequence ID" value="XM_001386745.1"/>
</dbReference>
<dbReference type="AlphaFoldDB" id="A3GH51"/>
<dbReference type="InParanoid" id="A3GH51"/>
<dbReference type="OrthoDB" id="4092725at2759"/>
<evidence type="ECO:0000313" key="1">
    <source>
        <dbReference type="EMBL" id="EAZ62759.1"/>
    </source>
</evidence>
<dbReference type="OMA" id="FLPWAWI"/>
<dbReference type="GeneID" id="4851600"/>
<dbReference type="HOGENOM" id="CLU_2151781_0_0_1"/>
<dbReference type="STRING" id="322104.A3GH51"/>
<dbReference type="KEGG" id="pic:PICST_53762"/>
<proteinExistence type="predicted"/>
<protein>
    <submittedName>
        <fullName evidence="1">Uncharacterized protein</fullName>
    </submittedName>
</protein>
<comment type="caution">
    <text evidence="1">The sequence shown here is derived from an EMBL/GenBank/DDBJ whole genome shotgun (WGS) entry which is preliminary data.</text>
</comment>
<dbReference type="EMBL" id="AAVQ01000002">
    <property type="protein sequence ID" value="EAZ62759.1"/>
    <property type="molecule type" value="Genomic_DNA"/>
</dbReference>
<feature type="non-terminal residue" evidence="1">
    <location>
        <position position="1"/>
    </location>
</feature>
<reference evidence="1 2" key="1">
    <citation type="journal article" date="2007" name="Nat. Biotechnol.">
        <title>Genome sequence of the lignocellulose-bioconverting and xylose-fermenting yeast Pichia stipitis.</title>
        <authorList>
            <person name="Jeffries T.W."/>
            <person name="Grigoriev I.V."/>
            <person name="Grimwood J."/>
            <person name="Laplaza J.M."/>
            <person name="Aerts A."/>
            <person name="Salamov A."/>
            <person name="Schmutz J."/>
            <person name="Lindquist E."/>
            <person name="Dehal P."/>
            <person name="Shapiro H."/>
            <person name="Jin Y.S."/>
            <person name="Passoth V."/>
            <person name="Richardson P.M."/>
        </authorList>
    </citation>
    <scope>NUCLEOTIDE SEQUENCE [LARGE SCALE GENOMIC DNA]</scope>
    <source>
        <strain evidence="2">ATCC 58785 / CBS 6054 / NBRC 10063 / NRRL Y-11545</strain>
    </source>
</reference>
<organism evidence="1 2">
    <name type="scientific">Scheffersomyces stipitis (strain ATCC 58785 / CBS 6054 / NBRC 10063 / NRRL Y-11545)</name>
    <name type="common">Yeast</name>
    <name type="synonym">Pichia stipitis</name>
    <dbReference type="NCBI Taxonomy" id="322104"/>
    <lineage>
        <taxon>Eukaryota</taxon>
        <taxon>Fungi</taxon>
        <taxon>Dikarya</taxon>
        <taxon>Ascomycota</taxon>
        <taxon>Saccharomycotina</taxon>
        <taxon>Pichiomycetes</taxon>
        <taxon>Debaryomycetaceae</taxon>
        <taxon>Scheffersomyces</taxon>
    </lineage>
</organism>
<gene>
    <name evidence="1" type="ORF">PICST_53762</name>
</gene>
<sequence length="112" mass="12741">TFPVLLQFGDEGFNFPDLVPSVQKQVNSELNELTSKNVQVRLIDNLQNGTTLNKKDVFTVELLHSTDNSAALDSIELKAYVYYTLKSIHSNDLPYYITQVILFHLLQPELTL</sequence>
<dbReference type="Proteomes" id="UP000002258">
    <property type="component" value="Chromosome 1"/>
</dbReference>